<sequence length="596" mass="67896">MSFEDAMAPCRDDSGSSGDDEESSSSSSSSSPNIARSETDGNSNISKHNRARAQEDAGLLKLPVELINEIARYLPWPPYQTGDSKSPGEYKDLLVHDDFLNFRLAHAWINDATFELFRKTYFTSRVVKLQFESLRDLVEIAEHPRLGAQMRTLRILPEPHDDNEMKEFGWVESSYMRKAKEANFSAEQWICMKDSFSKLRETVRTLAQNDQGMQTSGLAPVLLGRALAKFHGLRSIEYSGYGDFDYATNAKLKRLNWKTAKLWEAARVYEIDGTSLEDFAACKMYEDWELYRDGGLNTLLAAIIAGGATISTLKLESGSFLLGQSVRRHQAEVSLLRSCLQKLKSLVFSFRTTLPDPSLYENEQEAEEPGVDDALRFLSAIPDGLRELEINLNISPYEMNDISFDYKAEIATPVCNDLFSKIWFPQLETLKIKSTFQEIEGMARLIRNHRQCLRRVVIDHCVLKPGHPEHAMFRSLWGACDFVFKDARWSTILEACLECDFLETLQIHTQSDIYPAEHSSGIEVTDCASLELWFILTHLLGEEGVYQHGYLQYGCNEELRRSEDEPPAASRAEYLKMRLTQHLQEWKKAELAHGIM</sequence>
<accession>A0ABR1Z2N9</accession>
<protein>
    <recommendedName>
        <fullName evidence="4">F-box domain-containing protein</fullName>
    </recommendedName>
</protein>
<name>A0ABR1Z2N9_9PEZI</name>
<evidence type="ECO:0008006" key="4">
    <source>
        <dbReference type="Google" id="ProtNLM"/>
    </source>
</evidence>
<keyword evidence="3" id="KW-1185">Reference proteome</keyword>
<feature type="region of interest" description="Disordered" evidence="1">
    <location>
        <begin position="1"/>
        <end position="52"/>
    </location>
</feature>
<evidence type="ECO:0000313" key="3">
    <source>
        <dbReference type="Proteomes" id="UP001492380"/>
    </source>
</evidence>
<dbReference type="Proteomes" id="UP001492380">
    <property type="component" value="Unassembled WGS sequence"/>
</dbReference>
<evidence type="ECO:0000256" key="1">
    <source>
        <dbReference type="SAM" id="MobiDB-lite"/>
    </source>
</evidence>
<dbReference type="EMBL" id="JBBWRZ010000001">
    <property type="protein sequence ID" value="KAK8246295.1"/>
    <property type="molecule type" value="Genomic_DNA"/>
</dbReference>
<evidence type="ECO:0000313" key="2">
    <source>
        <dbReference type="EMBL" id="KAK8246295.1"/>
    </source>
</evidence>
<organism evidence="2 3">
    <name type="scientific">Phyllosticta capitalensis</name>
    <dbReference type="NCBI Taxonomy" id="121624"/>
    <lineage>
        <taxon>Eukaryota</taxon>
        <taxon>Fungi</taxon>
        <taxon>Dikarya</taxon>
        <taxon>Ascomycota</taxon>
        <taxon>Pezizomycotina</taxon>
        <taxon>Dothideomycetes</taxon>
        <taxon>Dothideomycetes incertae sedis</taxon>
        <taxon>Botryosphaeriales</taxon>
        <taxon>Phyllostictaceae</taxon>
        <taxon>Phyllosticta</taxon>
    </lineage>
</organism>
<proteinExistence type="predicted"/>
<reference evidence="2 3" key="1">
    <citation type="submission" date="2024-04" db="EMBL/GenBank/DDBJ databases">
        <title>Phyllosticta paracitricarpa is synonymous to the EU quarantine fungus P. citricarpa based on phylogenomic analyses.</title>
        <authorList>
            <consortium name="Lawrence Berkeley National Laboratory"/>
            <person name="Van Ingen-Buijs V.A."/>
            <person name="Van Westerhoven A.C."/>
            <person name="Haridas S."/>
            <person name="Skiadas P."/>
            <person name="Martin F."/>
            <person name="Groenewald J.Z."/>
            <person name="Crous P.W."/>
            <person name="Seidl M.F."/>
        </authorList>
    </citation>
    <scope>NUCLEOTIDE SEQUENCE [LARGE SCALE GENOMIC DNA]</scope>
    <source>
        <strain evidence="2 3">CBS 123374</strain>
    </source>
</reference>
<feature type="compositionally biased region" description="Polar residues" evidence="1">
    <location>
        <begin position="32"/>
        <end position="46"/>
    </location>
</feature>
<comment type="caution">
    <text evidence="2">The sequence shown here is derived from an EMBL/GenBank/DDBJ whole genome shotgun (WGS) entry which is preliminary data.</text>
</comment>
<gene>
    <name evidence="2" type="ORF">HDK90DRAFT_529642</name>
</gene>